<feature type="transmembrane region" description="Helical" evidence="7">
    <location>
        <begin position="125"/>
        <end position="146"/>
    </location>
</feature>
<dbReference type="InterPro" id="IPR048279">
    <property type="entry name" value="MdtK-like"/>
</dbReference>
<evidence type="ECO:0000256" key="7">
    <source>
        <dbReference type="SAM" id="Phobius"/>
    </source>
</evidence>
<reference evidence="8" key="1">
    <citation type="journal article" date="2021" name="PeerJ">
        <title>Extensive microbial diversity within the chicken gut microbiome revealed by metagenomics and culture.</title>
        <authorList>
            <person name="Gilroy R."/>
            <person name="Ravi A."/>
            <person name="Getino M."/>
            <person name="Pursley I."/>
            <person name="Horton D.L."/>
            <person name="Alikhan N.F."/>
            <person name="Baker D."/>
            <person name="Gharbi K."/>
            <person name="Hall N."/>
            <person name="Watson M."/>
            <person name="Adriaenssens E.M."/>
            <person name="Foster-Nyarko E."/>
            <person name="Jarju S."/>
            <person name="Secka A."/>
            <person name="Antonio M."/>
            <person name="Oren A."/>
            <person name="Chaudhuri R.R."/>
            <person name="La Ragione R."/>
            <person name="Hildebrand F."/>
            <person name="Pallen M.J."/>
        </authorList>
    </citation>
    <scope>NUCLEOTIDE SEQUENCE</scope>
    <source>
        <strain evidence="8">ChiSjej5B23-16112</strain>
    </source>
</reference>
<dbReference type="AlphaFoldDB" id="A0A921LDI9"/>
<feature type="transmembrane region" description="Helical" evidence="7">
    <location>
        <begin position="219"/>
        <end position="243"/>
    </location>
</feature>
<evidence type="ECO:0000313" key="8">
    <source>
        <dbReference type="EMBL" id="HJF93986.1"/>
    </source>
</evidence>
<evidence type="ECO:0000256" key="6">
    <source>
        <dbReference type="ARBA" id="ARBA00023136"/>
    </source>
</evidence>
<keyword evidence="2" id="KW-0813">Transport</keyword>
<dbReference type="GO" id="GO:0005886">
    <property type="term" value="C:plasma membrane"/>
    <property type="evidence" value="ECO:0007669"/>
    <property type="project" value="UniProtKB-SubCell"/>
</dbReference>
<dbReference type="InterPro" id="IPR051327">
    <property type="entry name" value="MATE_MepA_subfamily"/>
</dbReference>
<keyword evidence="3" id="KW-1003">Cell membrane</keyword>
<comment type="caution">
    <text evidence="8">The sequence shown here is derived from an EMBL/GenBank/DDBJ whole genome shotgun (WGS) entry which is preliminary data.</text>
</comment>
<keyword evidence="5 7" id="KW-1133">Transmembrane helix</keyword>
<accession>A0A921LDI9</accession>
<dbReference type="PANTHER" id="PTHR43823">
    <property type="entry name" value="SPORULATION PROTEIN YKVU"/>
    <property type="match status" value="1"/>
</dbReference>
<dbReference type="Pfam" id="PF01554">
    <property type="entry name" value="MatE"/>
    <property type="match status" value="2"/>
</dbReference>
<evidence type="ECO:0000313" key="9">
    <source>
        <dbReference type="Proteomes" id="UP000769156"/>
    </source>
</evidence>
<dbReference type="GO" id="GO:0042910">
    <property type="term" value="F:xenobiotic transmembrane transporter activity"/>
    <property type="evidence" value="ECO:0007669"/>
    <property type="project" value="InterPro"/>
</dbReference>
<protein>
    <submittedName>
        <fullName evidence="8">Polysaccharide biosynthesis C-terminal domain-containing protein</fullName>
    </submittedName>
</protein>
<feature type="transmembrane region" description="Helical" evidence="7">
    <location>
        <begin position="153"/>
        <end position="173"/>
    </location>
</feature>
<evidence type="ECO:0000256" key="2">
    <source>
        <dbReference type="ARBA" id="ARBA00022448"/>
    </source>
</evidence>
<comment type="subcellular location">
    <subcellularLocation>
        <location evidence="1">Cell membrane</location>
        <topology evidence="1">Multi-pass membrane protein</topology>
    </subcellularLocation>
</comment>
<evidence type="ECO:0000256" key="4">
    <source>
        <dbReference type="ARBA" id="ARBA00022692"/>
    </source>
</evidence>
<feature type="transmembrane region" description="Helical" evidence="7">
    <location>
        <begin position="401"/>
        <end position="419"/>
    </location>
</feature>
<dbReference type="GO" id="GO:0015297">
    <property type="term" value="F:antiporter activity"/>
    <property type="evidence" value="ECO:0007669"/>
    <property type="project" value="InterPro"/>
</dbReference>
<feature type="transmembrane region" description="Helical" evidence="7">
    <location>
        <begin position="185"/>
        <end position="207"/>
    </location>
</feature>
<feature type="transmembrane region" description="Helical" evidence="7">
    <location>
        <begin position="372"/>
        <end position="395"/>
    </location>
</feature>
<dbReference type="Proteomes" id="UP000769156">
    <property type="component" value="Unassembled WGS sequence"/>
</dbReference>
<evidence type="ECO:0000256" key="1">
    <source>
        <dbReference type="ARBA" id="ARBA00004651"/>
    </source>
</evidence>
<feature type="transmembrane region" description="Helical" evidence="7">
    <location>
        <begin position="255"/>
        <end position="274"/>
    </location>
</feature>
<keyword evidence="4 7" id="KW-0812">Transmembrane</keyword>
<feature type="transmembrane region" description="Helical" evidence="7">
    <location>
        <begin position="12"/>
        <end position="34"/>
    </location>
</feature>
<feature type="transmembrane region" description="Helical" evidence="7">
    <location>
        <begin position="346"/>
        <end position="365"/>
    </location>
</feature>
<dbReference type="EMBL" id="DYVY01000068">
    <property type="protein sequence ID" value="HJF93986.1"/>
    <property type="molecule type" value="Genomic_DNA"/>
</dbReference>
<gene>
    <name evidence="8" type="ORF">K8V82_04255</name>
</gene>
<dbReference type="PANTHER" id="PTHR43823:SF3">
    <property type="entry name" value="MULTIDRUG EXPORT PROTEIN MEPA"/>
    <property type="match status" value="1"/>
</dbReference>
<organism evidence="8 9">
    <name type="scientific">Lachnoclostridium phocaeense</name>
    <dbReference type="NCBI Taxonomy" id="1871021"/>
    <lineage>
        <taxon>Bacteria</taxon>
        <taxon>Bacillati</taxon>
        <taxon>Bacillota</taxon>
        <taxon>Clostridia</taxon>
        <taxon>Lachnospirales</taxon>
        <taxon>Lachnospiraceae</taxon>
    </lineage>
</organism>
<keyword evidence="6 7" id="KW-0472">Membrane</keyword>
<feature type="transmembrane region" description="Helical" evidence="7">
    <location>
        <begin position="87"/>
        <end position="105"/>
    </location>
</feature>
<reference evidence="8" key="2">
    <citation type="submission" date="2021-09" db="EMBL/GenBank/DDBJ databases">
        <authorList>
            <person name="Gilroy R."/>
        </authorList>
    </citation>
    <scope>NUCLEOTIDE SEQUENCE</scope>
    <source>
        <strain evidence="8">ChiSjej5B23-16112</strain>
    </source>
</reference>
<evidence type="ECO:0000256" key="5">
    <source>
        <dbReference type="ARBA" id="ARBA00022989"/>
    </source>
</evidence>
<feature type="transmembrane region" description="Helical" evidence="7">
    <location>
        <begin position="306"/>
        <end position="326"/>
    </location>
</feature>
<name>A0A921LDI9_9FIRM</name>
<sequence length="430" mass="45633">MFRRILKQALPTMIAFTMSGMYSVVDGLFVGKAAGDIGLAAINIAWPIPAVITALGVGIGTGGSVLYSNMMGKGDREGCRRMFNTTATLLVLAGILLSLFLFLVRDPLLQILGAEGEVLEEAQKYTGIIIAGGVLQVCGTGITPILRNMNLSFAAMISMVTGFAVNIGVNYYLMFPMGMGIRGAAWGTVTAQLVVLVISVAVLLKAYKEKARPALEGKLAAGICRSGVTAFGVSLAPTVALIFTNWQCLRYGGNAAVACYAVISYIVFPVQYLLTGIGDGVQPLLSYYNGAGKPAELAQVRKTARAGAGVLGVIAMAAVFICTPYLARWFGLSDEAVVFFETGMRISALAFLVTGFVKFNLSYLNAVLKTKLAVILTFAESLIVSPAYLFLLPVAVGMSGIWISLPATAVTMLVIYGILNRKEMSYEKKD</sequence>
<feature type="transmembrane region" description="Helical" evidence="7">
    <location>
        <begin position="46"/>
        <end position="67"/>
    </location>
</feature>
<proteinExistence type="predicted"/>
<dbReference type="PIRSF" id="PIRSF006603">
    <property type="entry name" value="DinF"/>
    <property type="match status" value="1"/>
</dbReference>
<dbReference type="InterPro" id="IPR002528">
    <property type="entry name" value="MATE_fam"/>
</dbReference>
<evidence type="ECO:0000256" key="3">
    <source>
        <dbReference type="ARBA" id="ARBA00022475"/>
    </source>
</evidence>